<keyword evidence="4" id="KW-1185">Reference proteome</keyword>
<dbReference type="OrthoDB" id="598035at2"/>
<reference evidence="3 4" key="1">
    <citation type="submission" date="2018-05" db="EMBL/GenBank/DDBJ databases">
        <title>Genomic Encyclopedia of Archaeal and Bacterial Type Strains, Phase II (KMG-II): from individual species to whole genera.</title>
        <authorList>
            <person name="Goeker M."/>
        </authorList>
    </citation>
    <scope>NUCLEOTIDE SEQUENCE [LARGE SCALE GENOMIC DNA]</scope>
    <source>
        <strain evidence="3 4">DSM 22214</strain>
    </source>
</reference>
<proteinExistence type="predicted"/>
<feature type="coiled-coil region" evidence="1">
    <location>
        <begin position="67"/>
        <end position="98"/>
    </location>
</feature>
<dbReference type="InterPro" id="IPR024623">
    <property type="entry name" value="YtxH"/>
</dbReference>
<keyword evidence="2" id="KW-0812">Transmembrane</keyword>
<dbReference type="RefSeq" id="WP_109743719.1">
    <property type="nucleotide sequence ID" value="NZ_QGGO01000015.1"/>
</dbReference>
<protein>
    <submittedName>
        <fullName evidence="3">Gas vesicle protein</fullName>
    </submittedName>
</protein>
<evidence type="ECO:0000313" key="4">
    <source>
        <dbReference type="Proteomes" id="UP000245489"/>
    </source>
</evidence>
<feature type="transmembrane region" description="Helical" evidence="2">
    <location>
        <begin position="6"/>
        <end position="26"/>
    </location>
</feature>
<dbReference type="Proteomes" id="UP000245489">
    <property type="component" value="Unassembled WGS sequence"/>
</dbReference>
<organism evidence="3 4">
    <name type="scientific">Arcicella aurantiaca</name>
    <dbReference type="NCBI Taxonomy" id="591202"/>
    <lineage>
        <taxon>Bacteria</taxon>
        <taxon>Pseudomonadati</taxon>
        <taxon>Bacteroidota</taxon>
        <taxon>Cytophagia</taxon>
        <taxon>Cytophagales</taxon>
        <taxon>Flectobacillaceae</taxon>
        <taxon>Arcicella</taxon>
    </lineage>
</organism>
<keyword evidence="1" id="KW-0175">Coiled coil</keyword>
<gene>
    <name evidence="3" type="ORF">LV89_03008</name>
</gene>
<comment type="caution">
    <text evidence="3">The sequence shown here is derived from an EMBL/GenBank/DDBJ whole genome shotgun (WGS) entry which is preliminary data.</text>
</comment>
<evidence type="ECO:0000256" key="1">
    <source>
        <dbReference type="SAM" id="Coils"/>
    </source>
</evidence>
<keyword evidence="2" id="KW-1133">Transmembrane helix</keyword>
<keyword evidence="2" id="KW-0472">Membrane</keyword>
<dbReference type="AlphaFoldDB" id="A0A316E360"/>
<evidence type="ECO:0000313" key="3">
    <source>
        <dbReference type="EMBL" id="PWK24495.1"/>
    </source>
</evidence>
<dbReference type="EMBL" id="QGGO01000015">
    <property type="protein sequence ID" value="PWK24495.1"/>
    <property type="molecule type" value="Genomic_DNA"/>
</dbReference>
<sequence length="99" mass="11117">MSKSSKTFWAFMTGAAVGSILGILYAPDKGENTRNKLFYQLQKYRDQLQGLISDLIEGKEIPETMAKSEGKKVVNEAREKAERLLEDVESMMSQIKAKA</sequence>
<accession>A0A316E360</accession>
<dbReference type="Pfam" id="PF12732">
    <property type="entry name" value="YtxH"/>
    <property type="match status" value="1"/>
</dbReference>
<evidence type="ECO:0000256" key="2">
    <source>
        <dbReference type="SAM" id="Phobius"/>
    </source>
</evidence>
<name>A0A316E360_9BACT</name>